<comment type="caution">
    <text evidence="1">The sequence shown here is derived from an EMBL/GenBank/DDBJ whole genome shotgun (WGS) entry which is preliminary data.</text>
</comment>
<reference evidence="1 2" key="1">
    <citation type="submission" date="2023-12" db="EMBL/GenBank/DDBJ databases">
        <title>Friends and Foes: Symbiotic and Algicidal bacterial influence on Karenia brevis blooms.</title>
        <authorList>
            <person name="Fei C."/>
            <person name="Mohamed A.R."/>
            <person name="Booker A."/>
            <person name="Arshad M."/>
            <person name="Klass S."/>
            <person name="Ahn S."/>
            <person name="Gilbert P.M."/>
            <person name="Heil C.A."/>
            <person name="Martinez J.M."/>
            <person name="Amin S.A."/>
        </authorList>
    </citation>
    <scope>NUCLEOTIDE SEQUENCE [LARGE SCALE GENOMIC DNA]</scope>
    <source>
        <strain evidence="1 2">CE15</strain>
    </source>
</reference>
<dbReference type="Proteomes" id="UP001382455">
    <property type="component" value="Unassembled WGS sequence"/>
</dbReference>
<sequence>MRFSRYFNLSVLALMLIIVGCGESYQALRDREAKEQQNWPKWPEFEAAVPKPDWWHSIPIKYIDPMNFTSEEMTAYYEKNTGDDKYKRDFKVIYARMLKHQNNAQEIAGFLGRGTVSEFKPFYEFYITHFLDETWQSEYCKQCNDANSAINIGTQWLYYLIEGGEYERAQKIIDQLLESKYPRAIPMQRFYLIRSYRHLLAKTVTEKEIYNQLEPYIVENYKLAEQKQDYKLMQRWLDL</sequence>
<dbReference type="RefSeq" id="WP_336436252.1">
    <property type="nucleotide sequence ID" value="NZ_JBAWKS010000002.1"/>
</dbReference>
<evidence type="ECO:0000313" key="1">
    <source>
        <dbReference type="EMBL" id="MEI4551245.1"/>
    </source>
</evidence>
<dbReference type="PROSITE" id="PS51257">
    <property type="entry name" value="PROKAR_LIPOPROTEIN"/>
    <property type="match status" value="1"/>
</dbReference>
<dbReference type="EMBL" id="JBAWKS010000002">
    <property type="protein sequence ID" value="MEI4551245.1"/>
    <property type="molecule type" value="Genomic_DNA"/>
</dbReference>
<proteinExistence type="predicted"/>
<gene>
    <name evidence="1" type="ORF">WAE96_16345</name>
</gene>
<accession>A0ABU8EWX6</accession>
<organism evidence="1 2">
    <name type="scientific">Pseudoalteromonas spongiae</name>
    <dbReference type="NCBI Taxonomy" id="298657"/>
    <lineage>
        <taxon>Bacteria</taxon>
        <taxon>Pseudomonadati</taxon>
        <taxon>Pseudomonadota</taxon>
        <taxon>Gammaproteobacteria</taxon>
        <taxon>Alteromonadales</taxon>
        <taxon>Pseudoalteromonadaceae</taxon>
        <taxon>Pseudoalteromonas</taxon>
    </lineage>
</organism>
<evidence type="ECO:0000313" key="2">
    <source>
        <dbReference type="Proteomes" id="UP001382455"/>
    </source>
</evidence>
<name>A0ABU8EWX6_9GAMM</name>
<evidence type="ECO:0008006" key="3">
    <source>
        <dbReference type="Google" id="ProtNLM"/>
    </source>
</evidence>
<protein>
    <recommendedName>
        <fullName evidence="3">Lipoprotein</fullName>
    </recommendedName>
</protein>
<keyword evidence="2" id="KW-1185">Reference proteome</keyword>